<keyword evidence="2" id="KW-1185">Reference proteome</keyword>
<evidence type="ECO:0000313" key="2">
    <source>
        <dbReference type="Proteomes" id="UP001418222"/>
    </source>
</evidence>
<gene>
    <name evidence="1" type="ORF">KSP39_PZI019043</name>
</gene>
<dbReference type="EMBL" id="JBBWWQ010000016">
    <property type="protein sequence ID" value="KAK8926061.1"/>
    <property type="molecule type" value="Genomic_DNA"/>
</dbReference>
<reference evidence="1 2" key="1">
    <citation type="journal article" date="2022" name="Nat. Plants">
        <title>Genomes of leafy and leafless Platanthera orchids illuminate the evolution of mycoheterotrophy.</title>
        <authorList>
            <person name="Li M.H."/>
            <person name="Liu K.W."/>
            <person name="Li Z."/>
            <person name="Lu H.C."/>
            <person name="Ye Q.L."/>
            <person name="Zhang D."/>
            <person name="Wang J.Y."/>
            <person name="Li Y.F."/>
            <person name="Zhong Z.M."/>
            <person name="Liu X."/>
            <person name="Yu X."/>
            <person name="Liu D.K."/>
            <person name="Tu X.D."/>
            <person name="Liu B."/>
            <person name="Hao Y."/>
            <person name="Liao X.Y."/>
            <person name="Jiang Y.T."/>
            <person name="Sun W.H."/>
            <person name="Chen J."/>
            <person name="Chen Y.Q."/>
            <person name="Ai Y."/>
            <person name="Zhai J.W."/>
            <person name="Wu S.S."/>
            <person name="Zhou Z."/>
            <person name="Hsiao Y.Y."/>
            <person name="Wu W.L."/>
            <person name="Chen Y.Y."/>
            <person name="Lin Y.F."/>
            <person name="Hsu J.L."/>
            <person name="Li C.Y."/>
            <person name="Wang Z.W."/>
            <person name="Zhao X."/>
            <person name="Zhong W.Y."/>
            <person name="Ma X.K."/>
            <person name="Ma L."/>
            <person name="Huang J."/>
            <person name="Chen G.Z."/>
            <person name="Huang M.Z."/>
            <person name="Huang L."/>
            <person name="Peng D.H."/>
            <person name="Luo Y.B."/>
            <person name="Zou S.Q."/>
            <person name="Chen S.P."/>
            <person name="Lan S."/>
            <person name="Tsai W.C."/>
            <person name="Van de Peer Y."/>
            <person name="Liu Z.J."/>
        </authorList>
    </citation>
    <scope>NUCLEOTIDE SEQUENCE [LARGE SCALE GENOMIC DNA]</scope>
    <source>
        <strain evidence="1">Lor287</strain>
    </source>
</reference>
<dbReference type="AlphaFoldDB" id="A0AAP0B364"/>
<organism evidence="1 2">
    <name type="scientific">Platanthera zijinensis</name>
    <dbReference type="NCBI Taxonomy" id="2320716"/>
    <lineage>
        <taxon>Eukaryota</taxon>
        <taxon>Viridiplantae</taxon>
        <taxon>Streptophyta</taxon>
        <taxon>Embryophyta</taxon>
        <taxon>Tracheophyta</taxon>
        <taxon>Spermatophyta</taxon>
        <taxon>Magnoliopsida</taxon>
        <taxon>Liliopsida</taxon>
        <taxon>Asparagales</taxon>
        <taxon>Orchidaceae</taxon>
        <taxon>Orchidoideae</taxon>
        <taxon>Orchideae</taxon>
        <taxon>Orchidinae</taxon>
        <taxon>Platanthera</taxon>
    </lineage>
</organism>
<sequence length="58" mass="6755">MVEFKTQLGDRWQGDKDPDLGNHQPGCHFHLLPRRCGCRCLLQHFSVHYLPKLPLMAL</sequence>
<comment type="caution">
    <text evidence="1">The sequence shown here is derived from an EMBL/GenBank/DDBJ whole genome shotgun (WGS) entry which is preliminary data.</text>
</comment>
<accession>A0AAP0B364</accession>
<name>A0AAP0B364_9ASPA</name>
<proteinExistence type="predicted"/>
<protein>
    <submittedName>
        <fullName evidence="1">Uncharacterized protein</fullName>
    </submittedName>
</protein>
<evidence type="ECO:0000313" key="1">
    <source>
        <dbReference type="EMBL" id="KAK8926061.1"/>
    </source>
</evidence>
<dbReference type="Proteomes" id="UP001418222">
    <property type="component" value="Unassembled WGS sequence"/>
</dbReference>